<reference evidence="1" key="1">
    <citation type="journal article" date="2021" name="Proc. Natl. Acad. Sci. U.S.A.">
        <title>A Catalog of Tens of Thousands of Viruses from Human Metagenomes Reveals Hidden Associations with Chronic Diseases.</title>
        <authorList>
            <person name="Tisza M.J."/>
            <person name="Buck C.B."/>
        </authorList>
    </citation>
    <scope>NUCLEOTIDE SEQUENCE</scope>
    <source>
        <strain evidence="1">Ctulf7</strain>
    </source>
</reference>
<sequence>MTQITLEEVTNEVRVEFHIPPFFIDDDLKRLVNQSDAYLSMLVDGINYDSDLVARDLLKYRVYYAYNGKINQFDTDFAHNILTWQFSKINGVTNDDTSDVQ</sequence>
<organism evidence="1">
    <name type="scientific">Siphoviridae sp. ctulf7</name>
    <dbReference type="NCBI Taxonomy" id="2826505"/>
    <lineage>
        <taxon>Viruses</taxon>
        <taxon>Duplodnaviria</taxon>
        <taxon>Heunggongvirae</taxon>
        <taxon>Uroviricota</taxon>
        <taxon>Caudoviricetes</taxon>
    </lineage>
</organism>
<name>A0A8S5M5A9_9CAUD</name>
<proteinExistence type="predicted"/>
<dbReference type="EMBL" id="BK014825">
    <property type="protein sequence ID" value="DAD77410.1"/>
    <property type="molecule type" value="Genomic_DNA"/>
</dbReference>
<protein>
    <submittedName>
        <fullName evidence="1">Head Tail Connector Protein</fullName>
    </submittedName>
</protein>
<evidence type="ECO:0000313" key="1">
    <source>
        <dbReference type="EMBL" id="DAD77410.1"/>
    </source>
</evidence>
<accession>A0A8S5M5A9</accession>